<reference evidence="1" key="1">
    <citation type="journal article" date="2014" name="Front. Microbiol.">
        <title>High frequency of phylogenetically diverse reductive dehalogenase-homologous genes in deep subseafloor sedimentary metagenomes.</title>
        <authorList>
            <person name="Kawai M."/>
            <person name="Futagami T."/>
            <person name="Toyoda A."/>
            <person name="Takaki Y."/>
            <person name="Nishi S."/>
            <person name="Hori S."/>
            <person name="Arai W."/>
            <person name="Tsubouchi T."/>
            <person name="Morono Y."/>
            <person name="Uchiyama I."/>
            <person name="Ito T."/>
            <person name="Fujiyama A."/>
            <person name="Inagaki F."/>
            <person name="Takami H."/>
        </authorList>
    </citation>
    <scope>NUCLEOTIDE SEQUENCE</scope>
    <source>
        <strain evidence="1">Expedition CK06-06</strain>
    </source>
</reference>
<sequence length="85" mass="9554">MGYSGDYIKDTDVDNWQSGYGDVEYKAVIDKVEQLIDKVCKTHFGSKSFDIKLNGNGKNRLFIPLPDDIIGIDHVYISCIELPPS</sequence>
<protein>
    <submittedName>
        <fullName evidence="1">Uncharacterized protein</fullName>
    </submittedName>
</protein>
<proteinExistence type="predicted"/>
<gene>
    <name evidence="1" type="ORF">S12H4_58414</name>
</gene>
<evidence type="ECO:0000313" key="1">
    <source>
        <dbReference type="EMBL" id="GAJ19231.1"/>
    </source>
</evidence>
<name>X1VQX7_9ZZZZ</name>
<dbReference type="EMBL" id="BARW01037935">
    <property type="protein sequence ID" value="GAJ19231.1"/>
    <property type="molecule type" value="Genomic_DNA"/>
</dbReference>
<organism evidence="1">
    <name type="scientific">marine sediment metagenome</name>
    <dbReference type="NCBI Taxonomy" id="412755"/>
    <lineage>
        <taxon>unclassified sequences</taxon>
        <taxon>metagenomes</taxon>
        <taxon>ecological metagenomes</taxon>
    </lineage>
</organism>
<accession>X1VQX7</accession>
<comment type="caution">
    <text evidence="1">The sequence shown here is derived from an EMBL/GenBank/DDBJ whole genome shotgun (WGS) entry which is preliminary data.</text>
</comment>
<feature type="non-terminal residue" evidence="1">
    <location>
        <position position="85"/>
    </location>
</feature>
<dbReference type="AlphaFoldDB" id="X1VQX7"/>